<reference evidence="1 2" key="1">
    <citation type="submission" date="2013-02" db="EMBL/GenBank/DDBJ databases">
        <title>The Genome Sequence of Acinetobacter schindleri CIP 107287.</title>
        <authorList>
            <consortium name="The Broad Institute Genome Sequencing Platform"/>
            <consortium name="The Broad Institute Genome Sequencing Center for Infectious Disease"/>
            <person name="Cerqueira G."/>
            <person name="Feldgarden M."/>
            <person name="Courvalin P."/>
            <person name="Perichon B."/>
            <person name="Grillot-Courvalin C."/>
            <person name="Clermont D."/>
            <person name="Rocha E."/>
            <person name="Yoon E.-J."/>
            <person name="Nemec A."/>
            <person name="Walker B."/>
            <person name="Young S.K."/>
            <person name="Zeng Q."/>
            <person name="Gargeya S."/>
            <person name="Fitzgerald M."/>
            <person name="Haas B."/>
            <person name="Abouelleil A."/>
            <person name="Alvarado L."/>
            <person name="Arachchi H.M."/>
            <person name="Berlin A.M."/>
            <person name="Chapman S.B."/>
            <person name="Dewar J."/>
            <person name="Goldberg J."/>
            <person name="Griggs A."/>
            <person name="Gujja S."/>
            <person name="Hansen M."/>
            <person name="Howarth C."/>
            <person name="Imamovic A."/>
            <person name="Larimer J."/>
            <person name="McCowan C."/>
            <person name="Murphy C."/>
            <person name="Neiman D."/>
            <person name="Pearson M."/>
            <person name="Priest M."/>
            <person name="Roberts A."/>
            <person name="Saif S."/>
            <person name="Shea T."/>
            <person name="Sisk P."/>
            <person name="Sykes S."/>
            <person name="Wortman J."/>
            <person name="Nusbaum C."/>
            <person name="Birren B."/>
        </authorList>
    </citation>
    <scope>NUCLEOTIDE SEQUENCE [LARGE SCALE GENOMIC DNA]</scope>
    <source>
        <strain evidence="1 2">CIP 107287</strain>
    </source>
</reference>
<comment type="caution">
    <text evidence="1">The sequence shown here is derived from an EMBL/GenBank/DDBJ whole genome shotgun (WGS) entry which is preliminary data.</text>
</comment>
<proteinExistence type="predicted"/>
<name>N9AHS5_9GAMM</name>
<dbReference type="RefSeq" id="WP_004895499.1">
    <property type="nucleotide sequence ID" value="NZ_KB849578.1"/>
</dbReference>
<evidence type="ECO:0000313" key="1">
    <source>
        <dbReference type="EMBL" id="ENV43245.1"/>
    </source>
</evidence>
<dbReference type="Proteomes" id="UP000018440">
    <property type="component" value="Unassembled WGS sequence"/>
</dbReference>
<evidence type="ECO:0000313" key="2">
    <source>
        <dbReference type="Proteomes" id="UP000018440"/>
    </source>
</evidence>
<accession>N9AHS5</accession>
<dbReference type="PATRIC" id="fig|1217988.3.peg.2692"/>
<organism evidence="1 2">
    <name type="scientific">Acinetobacter schindleri CIP 107287</name>
    <dbReference type="NCBI Taxonomy" id="1217988"/>
    <lineage>
        <taxon>Bacteria</taxon>
        <taxon>Pseudomonadati</taxon>
        <taxon>Pseudomonadota</taxon>
        <taxon>Gammaproteobacteria</taxon>
        <taxon>Moraxellales</taxon>
        <taxon>Moraxellaceae</taxon>
        <taxon>Acinetobacter</taxon>
    </lineage>
</organism>
<dbReference type="AlphaFoldDB" id="N9AHS5"/>
<gene>
    <name evidence="1" type="ORF">F955_02792</name>
</gene>
<sequence>MTNEITFPIWKNDLIEQFKKMLGKKYLNDENLAFLLGNENYLFDDYKTGITAKTHAQLAWCDNNLQYEEGRLISLIENEKQL</sequence>
<dbReference type="HOGENOM" id="CLU_2534966_0_0_6"/>
<dbReference type="EMBL" id="APPQ01000031">
    <property type="protein sequence ID" value="ENV43245.1"/>
    <property type="molecule type" value="Genomic_DNA"/>
</dbReference>
<protein>
    <submittedName>
        <fullName evidence="1">Uncharacterized protein</fullName>
    </submittedName>
</protein>